<evidence type="ECO:0000259" key="2">
    <source>
        <dbReference type="Pfam" id="PF00156"/>
    </source>
</evidence>
<dbReference type="InterPro" id="IPR051910">
    <property type="entry name" value="ComF/GntX_DNA_util-trans"/>
</dbReference>
<dbReference type="AlphaFoldDB" id="A0A1R3WRX1"/>
<name>A0A1R3WRX1_9RHOB</name>
<dbReference type="GO" id="GO:0016757">
    <property type="term" value="F:glycosyltransferase activity"/>
    <property type="evidence" value="ECO:0007669"/>
    <property type="project" value="UniProtKB-KW"/>
</dbReference>
<dbReference type="InterPro" id="IPR029057">
    <property type="entry name" value="PRTase-like"/>
</dbReference>
<feature type="domain" description="Double zinc ribbon" evidence="3">
    <location>
        <begin position="14"/>
        <end position="73"/>
    </location>
</feature>
<feature type="domain" description="Phosphoribosyltransferase" evidence="2">
    <location>
        <begin position="198"/>
        <end position="242"/>
    </location>
</feature>
<proteinExistence type="inferred from homology"/>
<dbReference type="InterPro" id="IPR044005">
    <property type="entry name" value="DZR_2"/>
</dbReference>
<organism evidence="4 5">
    <name type="scientific">Pontibaca methylaminivorans</name>
    <dbReference type="NCBI Taxonomy" id="515897"/>
    <lineage>
        <taxon>Bacteria</taxon>
        <taxon>Pseudomonadati</taxon>
        <taxon>Pseudomonadota</taxon>
        <taxon>Alphaproteobacteria</taxon>
        <taxon>Rhodobacterales</taxon>
        <taxon>Roseobacteraceae</taxon>
        <taxon>Pontibaca</taxon>
    </lineage>
</organism>
<gene>
    <name evidence="4" type="ORF">SAMN05421849_1285</name>
</gene>
<evidence type="ECO:0000313" key="4">
    <source>
        <dbReference type="EMBL" id="SIT80284.1"/>
    </source>
</evidence>
<protein>
    <submittedName>
        <fullName evidence="4">Predicted amidophosphoribosyltransferases</fullName>
    </submittedName>
</protein>
<accession>A0A1R3WRX1</accession>
<evidence type="ECO:0000259" key="3">
    <source>
        <dbReference type="Pfam" id="PF18912"/>
    </source>
</evidence>
<dbReference type="InterPro" id="IPR000836">
    <property type="entry name" value="PRTase_dom"/>
</dbReference>
<dbReference type="Proteomes" id="UP000192455">
    <property type="component" value="Unassembled WGS sequence"/>
</dbReference>
<dbReference type="PANTHER" id="PTHR47505:SF1">
    <property type="entry name" value="DNA UTILIZATION PROTEIN YHGH"/>
    <property type="match status" value="1"/>
</dbReference>
<evidence type="ECO:0000256" key="1">
    <source>
        <dbReference type="ARBA" id="ARBA00008007"/>
    </source>
</evidence>
<comment type="similarity">
    <text evidence="1">Belongs to the ComF/GntX family.</text>
</comment>
<dbReference type="EMBL" id="FTPS01000001">
    <property type="protein sequence ID" value="SIT80284.1"/>
    <property type="molecule type" value="Genomic_DNA"/>
</dbReference>
<dbReference type="STRING" id="515897.SAMN05421849_1285"/>
<reference evidence="4 5" key="1">
    <citation type="submission" date="2017-01" db="EMBL/GenBank/DDBJ databases">
        <authorList>
            <person name="Mah S.A."/>
            <person name="Swanson W.J."/>
            <person name="Moy G.W."/>
            <person name="Vacquier V.D."/>
        </authorList>
    </citation>
    <scope>NUCLEOTIDE SEQUENCE [LARGE SCALE GENOMIC DNA]</scope>
    <source>
        <strain evidence="4 5">DSM 21219</strain>
    </source>
</reference>
<keyword evidence="5" id="KW-1185">Reference proteome</keyword>
<dbReference type="OrthoDB" id="9779910at2"/>
<keyword evidence="4" id="KW-0328">Glycosyltransferase</keyword>
<evidence type="ECO:0000313" key="5">
    <source>
        <dbReference type="Proteomes" id="UP000192455"/>
    </source>
</evidence>
<dbReference type="PANTHER" id="PTHR47505">
    <property type="entry name" value="DNA UTILIZATION PROTEIN YHGH"/>
    <property type="match status" value="1"/>
</dbReference>
<dbReference type="SUPFAM" id="SSF53271">
    <property type="entry name" value="PRTase-like"/>
    <property type="match status" value="1"/>
</dbReference>
<dbReference type="Gene3D" id="3.40.50.2020">
    <property type="match status" value="1"/>
</dbReference>
<keyword evidence="4" id="KW-0808">Transferase</keyword>
<dbReference type="CDD" id="cd06223">
    <property type="entry name" value="PRTases_typeI"/>
    <property type="match status" value="1"/>
</dbReference>
<sequence>MQTRRFRDRVQTAVGLLYPPRCLGCGTLVASDFGLCGPCWRDTPFIAGTVCDSCGVPLPGAADGDRLECDDCMAQPRPWSKGRSALLYEGRARRMVLALKHGDRGELARPAALWMANAARPLLREGMLIAPVPLHWLRLAARRYNQAALLAQHLAGRTGLAQCPDLLRRIRRTQPLGHRTAQERFADLAGSIAVHPGRAHHLAGRDVLLVDDVMTSGATLAACAAACREAGAGEIFVITLARVAKAA</sequence>
<dbReference type="Pfam" id="PF00156">
    <property type="entry name" value="Pribosyltran"/>
    <property type="match status" value="1"/>
</dbReference>
<dbReference type="Pfam" id="PF18912">
    <property type="entry name" value="DZR_2"/>
    <property type="match status" value="1"/>
</dbReference>